<sequence>MSVPNCLNSLIVFDQQVHLVHSTKGFYRGEPFVPKPIPILHFEVLLQH</sequence>
<reference evidence="1" key="1">
    <citation type="submission" date="2018-02" db="EMBL/GenBank/DDBJ databases">
        <title>Rhizophora mucronata_Transcriptome.</title>
        <authorList>
            <person name="Meera S.P."/>
            <person name="Sreeshan A."/>
            <person name="Augustine A."/>
        </authorList>
    </citation>
    <scope>NUCLEOTIDE SEQUENCE</scope>
    <source>
        <tissue evidence="1">Leaf</tissue>
    </source>
</reference>
<protein>
    <submittedName>
        <fullName evidence="1">Uncharacterized protein</fullName>
    </submittedName>
</protein>
<dbReference type="AlphaFoldDB" id="A0A2P2N8F7"/>
<dbReference type="EMBL" id="GGEC01058300">
    <property type="protein sequence ID" value="MBX38784.1"/>
    <property type="molecule type" value="Transcribed_RNA"/>
</dbReference>
<proteinExistence type="predicted"/>
<evidence type="ECO:0000313" key="1">
    <source>
        <dbReference type="EMBL" id="MBX38784.1"/>
    </source>
</evidence>
<organism evidence="1">
    <name type="scientific">Rhizophora mucronata</name>
    <name type="common">Asiatic mangrove</name>
    <dbReference type="NCBI Taxonomy" id="61149"/>
    <lineage>
        <taxon>Eukaryota</taxon>
        <taxon>Viridiplantae</taxon>
        <taxon>Streptophyta</taxon>
        <taxon>Embryophyta</taxon>
        <taxon>Tracheophyta</taxon>
        <taxon>Spermatophyta</taxon>
        <taxon>Magnoliopsida</taxon>
        <taxon>eudicotyledons</taxon>
        <taxon>Gunneridae</taxon>
        <taxon>Pentapetalae</taxon>
        <taxon>rosids</taxon>
        <taxon>fabids</taxon>
        <taxon>Malpighiales</taxon>
        <taxon>Rhizophoraceae</taxon>
        <taxon>Rhizophora</taxon>
    </lineage>
</organism>
<name>A0A2P2N8F7_RHIMU</name>
<accession>A0A2P2N8F7</accession>